<gene>
    <name evidence="1" type="ORF">EOD41_02395</name>
</gene>
<dbReference type="RefSeq" id="WP_127703175.1">
    <property type="nucleotide sequence ID" value="NZ_SACK01000001.1"/>
</dbReference>
<proteinExistence type="predicted"/>
<name>A0A3S2UPG3_9SPHI</name>
<comment type="caution">
    <text evidence="1">The sequence shown here is derived from an EMBL/GenBank/DDBJ whole genome shotgun (WGS) entry which is preliminary data.</text>
</comment>
<reference evidence="1 2" key="1">
    <citation type="submission" date="2019-01" db="EMBL/GenBank/DDBJ databases">
        <authorList>
            <person name="Chen W.-M."/>
        </authorList>
    </citation>
    <scope>NUCLEOTIDE SEQUENCE [LARGE SCALE GENOMIC DNA]</scope>
    <source>
        <strain evidence="1 2">YBJ-36</strain>
    </source>
</reference>
<accession>A0A3S2UPG3</accession>
<evidence type="ECO:0000313" key="2">
    <source>
        <dbReference type="Proteomes" id="UP000282759"/>
    </source>
</evidence>
<organism evidence="1 2">
    <name type="scientific">Mucilaginibacter limnophilus</name>
    <dbReference type="NCBI Taxonomy" id="1932778"/>
    <lineage>
        <taxon>Bacteria</taxon>
        <taxon>Pseudomonadati</taxon>
        <taxon>Bacteroidota</taxon>
        <taxon>Sphingobacteriia</taxon>
        <taxon>Sphingobacteriales</taxon>
        <taxon>Sphingobacteriaceae</taxon>
        <taxon>Mucilaginibacter</taxon>
    </lineage>
</organism>
<protein>
    <submittedName>
        <fullName evidence="1">Uncharacterized protein</fullName>
    </submittedName>
</protein>
<keyword evidence="2" id="KW-1185">Reference proteome</keyword>
<dbReference type="AlphaFoldDB" id="A0A3S2UPG3"/>
<evidence type="ECO:0000313" key="1">
    <source>
        <dbReference type="EMBL" id="RVU02809.1"/>
    </source>
</evidence>
<sequence length="121" mass="14066">MQSDNKLLAFLTGKSHHSLALFNHFISEFEKTGSVTLHPAKTMIGIDNGKKRVAWVTQFGKSFLHVIFPFHQPYNDNLCFQKIAQVPGQEQYNHHFRMLNAEDVNDEVRRFMKLAYAEEEL</sequence>
<dbReference type="EMBL" id="SACK01000001">
    <property type="protein sequence ID" value="RVU02809.1"/>
    <property type="molecule type" value="Genomic_DNA"/>
</dbReference>
<dbReference type="Proteomes" id="UP000282759">
    <property type="component" value="Unassembled WGS sequence"/>
</dbReference>
<dbReference type="OrthoDB" id="671474at2"/>